<comment type="caution">
    <text evidence="2">The sequence shown here is derived from an EMBL/GenBank/DDBJ whole genome shotgun (WGS) entry which is preliminary data.</text>
</comment>
<dbReference type="HOGENOM" id="CLU_2607648_0_0_1"/>
<feature type="region of interest" description="Disordered" evidence="1">
    <location>
        <begin position="1"/>
        <end position="27"/>
    </location>
</feature>
<dbReference type="AlphaFoldDB" id="L8WVX0"/>
<feature type="compositionally biased region" description="Basic and acidic residues" evidence="1">
    <location>
        <begin position="13"/>
        <end position="27"/>
    </location>
</feature>
<sequence>MRRALYFDPDPIEPERPHDSKDWTKHDQSHCGCQNGRYLSENFRSVHFMQHGAEVTSGPSEIYRAIVEELNVQIANPRR</sequence>
<gene>
    <name evidence="2" type="ORF">AG1IA_05464</name>
</gene>
<keyword evidence="3" id="KW-1185">Reference proteome</keyword>
<reference evidence="2 3" key="1">
    <citation type="journal article" date="2013" name="Nat. Commun.">
        <title>The evolution and pathogenic mechanisms of the rice sheath blight pathogen.</title>
        <authorList>
            <person name="Zheng A."/>
            <person name="Lin R."/>
            <person name="Xu L."/>
            <person name="Qin P."/>
            <person name="Tang C."/>
            <person name="Ai P."/>
            <person name="Zhang D."/>
            <person name="Liu Y."/>
            <person name="Sun Z."/>
            <person name="Feng H."/>
            <person name="Wang Y."/>
            <person name="Chen Y."/>
            <person name="Liang X."/>
            <person name="Fu R."/>
            <person name="Li Q."/>
            <person name="Zhang J."/>
            <person name="Yu X."/>
            <person name="Xie Z."/>
            <person name="Ding L."/>
            <person name="Guan P."/>
            <person name="Tang J."/>
            <person name="Liang Y."/>
            <person name="Wang S."/>
            <person name="Deng Q."/>
            <person name="Li S."/>
            <person name="Zhu J."/>
            <person name="Wang L."/>
            <person name="Liu H."/>
            <person name="Li P."/>
        </authorList>
    </citation>
    <scope>NUCLEOTIDE SEQUENCE [LARGE SCALE GENOMIC DNA]</scope>
    <source>
        <strain evidence="3">AG-1 IA</strain>
    </source>
</reference>
<evidence type="ECO:0000256" key="1">
    <source>
        <dbReference type="SAM" id="MobiDB-lite"/>
    </source>
</evidence>
<proteinExistence type="predicted"/>
<name>L8WVX0_THACA</name>
<evidence type="ECO:0000313" key="3">
    <source>
        <dbReference type="Proteomes" id="UP000011668"/>
    </source>
</evidence>
<organism evidence="2 3">
    <name type="scientific">Thanatephorus cucumeris (strain AG1-IA)</name>
    <name type="common">Rice sheath blight fungus</name>
    <name type="synonym">Rhizoctonia solani</name>
    <dbReference type="NCBI Taxonomy" id="983506"/>
    <lineage>
        <taxon>Eukaryota</taxon>
        <taxon>Fungi</taxon>
        <taxon>Dikarya</taxon>
        <taxon>Basidiomycota</taxon>
        <taxon>Agaricomycotina</taxon>
        <taxon>Agaricomycetes</taxon>
        <taxon>Cantharellales</taxon>
        <taxon>Ceratobasidiaceae</taxon>
        <taxon>Rhizoctonia</taxon>
        <taxon>Rhizoctonia solani AG-1</taxon>
    </lineage>
</organism>
<accession>L8WVX0</accession>
<evidence type="ECO:0000313" key="2">
    <source>
        <dbReference type="EMBL" id="ELU40504.1"/>
    </source>
</evidence>
<dbReference type="Proteomes" id="UP000011668">
    <property type="component" value="Unassembled WGS sequence"/>
</dbReference>
<dbReference type="EMBL" id="AFRT01001418">
    <property type="protein sequence ID" value="ELU40504.1"/>
    <property type="molecule type" value="Genomic_DNA"/>
</dbReference>
<protein>
    <submittedName>
        <fullName evidence="2">Uncharacterized protein</fullName>
    </submittedName>
</protein>